<evidence type="ECO:0000313" key="3">
    <source>
        <dbReference type="EMBL" id="KAF3509296.1"/>
    </source>
</evidence>
<dbReference type="AlphaFoldDB" id="A0A8S9NZX9"/>
<protein>
    <submittedName>
        <fullName evidence="3">Uncharacterized protein</fullName>
    </submittedName>
</protein>
<evidence type="ECO:0000313" key="2">
    <source>
        <dbReference type="EMBL" id="KAF2612537.1"/>
    </source>
</evidence>
<reference evidence="2" key="1">
    <citation type="submission" date="2019-12" db="EMBL/GenBank/DDBJ databases">
        <title>Genome sequencing and annotation of Brassica cretica.</title>
        <authorList>
            <person name="Studholme D.J."/>
            <person name="Sarris P.F."/>
        </authorList>
    </citation>
    <scope>NUCLEOTIDE SEQUENCE</scope>
    <source>
        <strain evidence="2">PFS-102/07</strain>
        <tissue evidence="2">Leaf</tissue>
    </source>
</reference>
<dbReference type="Proteomes" id="UP000712600">
    <property type="component" value="Unassembled WGS sequence"/>
</dbReference>
<accession>A0A8S9NZX9</accession>
<dbReference type="EMBL" id="QGKY02000089">
    <property type="protein sequence ID" value="KAF2612537.1"/>
    <property type="molecule type" value="Genomic_DNA"/>
</dbReference>
<name>A0A8S9NZX9_BRACR</name>
<dbReference type="EMBL" id="QGKX02001521">
    <property type="protein sequence ID" value="KAF3509296.1"/>
    <property type="molecule type" value="Genomic_DNA"/>
</dbReference>
<proteinExistence type="predicted"/>
<organism evidence="3 4">
    <name type="scientific">Brassica cretica</name>
    <name type="common">Mustard</name>
    <dbReference type="NCBI Taxonomy" id="69181"/>
    <lineage>
        <taxon>Eukaryota</taxon>
        <taxon>Viridiplantae</taxon>
        <taxon>Streptophyta</taxon>
        <taxon>Embryophyta</taxon>
        <taxon>Tracheophyta</taxon>
        <taxon>Spermatophyta</taxon>
        <taxon>Magnoliopsida</taxon>
        <taxon>eudicotyledons</taxon>
        <taxon>Gunneridae</taxon>
        <taxon>Pentapetalae</taxon>
        <taxon>rosids</taxon>
        <taxon>malvids</taxon>
        <taxon>Brassicales</taxon>
        <taxon>Brassicaceae</taxon>
        <taxon>Brassiceae</taxon>
        <taxon>Brassica</taxon>
    </lineage>
</organism>
<feature type="region of interest" description="Disordered" evidence="1">
    <location>
        <begin position="1"/>
        <end position="33"/>
    </location>
</feature>
<sequence length="67" mass="7558">MVESWTFASPSAKPFSVRGMKPENGELEEEAKESVSDRIPKRSIVHFLCVIARWSTWNCSKTDIGEA</sequence>
<comment type="caution">
    <text evidence="3">The sequence shown here is derived from an EMBL/GenBank/DDBJ whole genome shotgun (WGS) entry which is preliminary data.</text>
</comment>
<gene>
    <name evidence="3" type="ORF">F2Q69_00004642</name>
    <name evidence="2" type="ORF">F2Q70_00010722</name>
</gene>
<evidence type="ECO:0000256" key="1">
    <source>
        <dbReference type="SAM" id="MobiDB-lite"/>
    </source>
</evidence>
<reference evidence="3" key="2">
    <citation type="submission" date="2019-12" db="EMBL/GenBank/DDBJ databases">
        <title>Genome sequencing and annotation of Brassica cretica.</title>
        <authorList>
            <person name="Studholme D.J."/>
            <person name="Sarris P."/>
        </authorList>
    </citation>
    <scope>NUCLEOTIDE SEQUENCE</scope>
    <source>
        <strain evidence="3">PFS-109/04</strain>
        <tissue evidence="3">Leaf</tissue>
    </source>
</reference>
<evidence type="ECO:0000313" key="4">
    <source>
        <dbReference type="Proteomes" id="UP000712600"/>
    </source>
</evidence>